<keyword evidence="9" id="KW-0449">Lipoprotein</keyword>
<evidence type="ECO:0000256" key="14">
    <source>
        <dbReference type="SAM" id="MobiDB-lite"/>
    </source>
</evidence>
<gene>
    <name evidence="17" type="ORF">DVK44_25145</name>
</gene>
<dbReference type="SUPFAM" id="SSF141523">
    <property type="entry name" value="L,D-transpeptidase catalytic domain-like"/>
    <property type="match status" value="1"/>
</dbReference>
<keyword evidence="15" id="KW-0812">Transmembrane</keyword>
<dbReference type="Proteomes" id="UP000253868">
    <property type="component" value="Chromosome"/>
</dbReference>
<dbReference type="GO" id="GO:0016746">
    <property type="term" value="F:acyltransferase activity"/>
    <property type="evidence" value="ECO:0007669"/>
    <property type="project" value="UniProtKB-KW"/>
</dbReference>
<dbReference type="EMBL" id="CP031194">
    <property type="protein sequence ID" value="AXG80406.1"/>
    <property type="molecule type" value="Genomic_DNA"/>
</dbReference>
<evidence type="ECO:0000256" key="2">
    <source>
        <dbReference type="ARBA" id="ARBA00022475"/>
    </source>
</evidence>
<evidence type="ECO:0000256" key="13">
    <source>
        <dbReference type="PROSITE-ProRule" id="PRU01373"/>
    </source>
</evidence>
<dbReference type="CDD" id="cd13432">
    <property type="entry name" value="LDT_IgD_like_2"/>
    <property type="match status" value="1"/>
</dbReference>
<dbReference type="PANTHER" id="PTHR30582:SF2">
    <property type="entry name" value="L,D-TRANSPEPTIDASE YCIB-RELATED"/>
    <property type="match status" value="1"/>
</dbReference>
<reference evidence="18" key="1">
    <citation type="submission" date="2018-07" db="EMBL/GenBank/DDBJ databases">
        <authorList>
            <person name="Zhao J."/>
        </authorList>
    </citation>
    <scope>NUCLEOTIDE SEQUENCE [LARGE SCALE GENOMIC DNA]</scope>
    <source>
        <strain evidence="18">GSSD-12</strain>
    </source>
</reference>
<evidence type="ECO:0000256" key="6">
    <source>
        <dbReference type="ARBA" id="ARBA00022984"/>
    </source>
</evidence>
<evidence type="ECO:0000256" key="5">
    <source>
        <dbReference type="ARBA" id="ARBA00022960"/>
    </source>
</evidence>
<protein>
    <recommendedName>
        <fullName evidence="16">L,D-TPase catalytic domain-containing protein</fullName>
    </recommendedName>
</protein>
<dbReference type="AlphaFoldDB" id="A0A345HUN2"/>
<dbReference type="Pfam" id="PF17964">
    <property type="entry name" value="Big_10"/>
    <property type="match status" value="1"/>
</dbReference>
<dbReference type="FunFam" id="2.60.40.3780:FF:000001">
    <property type="entry name" value="L,D-transpeptidase 2"/>
    <property type="match status" value="1"/>
</dbReference>
<dbReference type="OrthoDB" id="5242354at2"/>
<evidence type="ECO:0000256" key="8">
    <source>
        <dbReference type="ARBA" id="ARBA00023139"/>
    </source>
</evidence>
<feature type="active site" description="Nucleophile" evidence="13">
    <location>
        <position position="371"/>
    </location>
</feature>
<keyword evidence="18" id="KW-1185">Reference proteome</keyword>
<feature type="region of interest" description="Disordered" evidence="14">
    <location>
        <begin position="1"/>
        <end position="28"/>
    </location>
</feature>
<evidence type="ECO:0000256" key="4">
    <source>
        <dbReference type="ARBA" id="ARBA00022729"/>
    </source>
</evidence>
<keyword evidence="7 15" id="KW-0472">Membrane</keyword>
<dbReference type="GO" id="GO:0008360">
    <property type="term" value="P:regulation of cell shape"/>
    <property type="evidence" value="ECO:0007669"/>
    <property type="project" value="UniProtKB-UniRule"/>
</dbReference>
<dbReference type="Gene3D" id="2.60.40.3710">
    <property type="match status" value="1"/>
</dbReference>
<evidence type="ECO:0000259" key="16">
    <source>
        <dbReference type="PROSITE" id="PS52029"/>
    </source>
</evidence>
<feature type="transmembrane region" description="Helical" evidence="15">
    <location>
        <begin position="30"/>
        <end position="52"/>
    </location>
</feature>
<keyword evidence="3" id="KW-0808">Transferase</keyword>
<dbReference type="CDD" id="cd16913">
    <property type="entry name" value="YkuD_like"/>
    <property type="match status" value="1"/>
</dbReference>
<organism evidence="17 18">
    <name type="scientific">Streptomyces paludis</name>
    <dbReference type="NCBI Taxonomy" id="2282738"/>
    <lineage>
        <taxon>Bacteria</taxon>
        <taxon>Bacillati</taxon>
        <taxon>Actinomycetota</taxon>
        <taxon>Actinomycetes</taxon>
        <taxon>Kitasatosporales</taxon>
        <taxon>Streptomycetaceae</taxon>
        <taxon>Streptomyces</taxon>
    </lineage>
</organism>
<dbReference type="Gene3D" id="2.60.40.3780">
    <property type="match status" value="1"/>
</dbReference>
<dbReference type="InterPro" id="IPR005490">
    <property type="entry name" value="LD_TPept_cat_dom"/>
</dbReference>
<keyword evidence="8" id="KW-0564">Palmitate</keyword>
<dbReference type="GO" id="GO:0071972">
    <property type="term" value="F:peptidoglycan L,D-transpeptidase activity"/>
    <property type="evidence" value="ECO:0007669"/>
    <property type="project" value="TreeGrafter"/>
</dbReference>
<keyword evidence="15" id="KW-1133">Transmembrane helix</keyword>
<dbReference type="Gene3D" id="2.40.440.10">
    <property type="entry name" value="L,D-transpeptidase catalytic domain-like"/>
    <property type="match status" value="1"/>
</dbReference>
<evidence type="ECO:0000256" key="9">
    <source>
        <dbReference type="ARBA" id="ARBA00023288"/>
    </source>
</evidence>
<evidence type="ECO:0000256" key="11">
    <source>
        <dbReference type="ARBA" id="ARBA00023316"/>
    </source>
</evidence>
<dbReference type="PROSITE" id="PS52029">
    <property type="entry name" value="LD_TPASE"/>
    <property type="match status" value="1"/>
</dbReference>
<name>A0A345HUN2_9ACTN</name>
<keyword evidence="10" id="KW-0012">Acyltransferase</keyword>
<feature type="domain" description="L,D-TPase catalytic" evidence="16">
    <location>
        <begin position="272"/>
        <end position="403"/>
    </location>
</feature>
<evidence type="ECO:0000256" key="10">
    <source>
        <dbReference type="ARBA" id="ARBA00023315"/>
    </source>
</evidence>
<evidence type="ECO:0000256" key="1">
    <source>
        <dbReference type="ARBA" id="ARBA00004752"/>
    </source>
</evidence>
<comment type="pathway">
    <text evidence="12">Glycan biosynthesis.</text>
</comment>
<feature type="active site" description="Proton donor/acceptor" evidence="13">
    <location>
        <position position="352"/>
    </location>
</feature>
<dbReference type="FunFam" id="2.40.440.10:FF:000005">
    <property type="entry name" value="L,D-transpeptidase 2"/>
    <property type="match status" value="1"/>
</dbReference>
<dbReference type="PANTHER" id="PTHR30582">
    <property type="entry name" value="L,D-TRANSPEPTIDASE"/>
    <property type="match status" value="1"/>
</dbReference>
<keyword evidence="11 13" id="KW-0961">Cell wall biogenesis/degradation</keyword>
<dbReference type="GO" id="GO:0018104">
    <property type="term" value="P:peptidoglycan-protein cross-linking"/>
    <property type="evidence" value="ECO:0007669"/>
    <property type="project" value="TreeGrafter"/>
</dbReference>
<comment type="pathway">
    <text evidence="1 13">Cell wall biogenesis; peptidoglycan biosynthesis.</text>
</comment>
<evidence type="ECO:0000256" key="7">
    <source>
        <dbReference type="ARBA" id="ARBA00023136"/>
    </source>
</evidence>
<evidence type="ECO:0000256" key="3">
    <source>
        <dbReference type="ARBA" id="ARBA00022679"/>
    </source>
</evidence>
<dbReference type="InterPro" id="IPR041280">
    <property type="entry name" value="Big_10"/>
</dbReference>
<evidence type="ECO:0000256" key="12">
    <source>
        <dbReference type="ARBA" id="ARBA00060592"/>
    </source>
</evidence>
<dbReference type="GO" id="GO:0005576">
    <property type="term" value="C:extracellular region"/>
    <property type="evidence" value="ECO:0007669"/>
    <property type="project" value="TreeGrafter"/>
</dbReference>
<evidence type="ECO:0000256" key="15">
    <source>
        <dbReference type="SAM" id="Phobius"/>
    </source>
</evidence>
<keyword evidence="2" id="KW-1003">Cell membrane</keyword>
<dbReference type="UniPathway" id="UPA00219"/>
<dbReference type="KEGG" id="spad:DVK44_25145"/>
<keyword evidence="5 13" id="KW-0133">Cell shape</keyword>
<sequence length="428" mass="44410">MVNGLPIPATSGASTASDARRRGRGRAGRGTAPLAVLLGALLLLVTACGGGGGGTAGKDGGKDDAKGSSKVENAASVAVVTVAPKDKADGVATTGALKVTAGKGKLTSVKVEDDKGTAVEGRISADGAAWEPLQHLAGATKYRVHAVAEDAEGRESARDTTFTTLVPKNTFIGQFTPEDGSTVGVGMPVSINFTRGITEPDAVKEAITVTATPSVPIEGHWFGNDRLDFRPEKYWAAGTKVTVKLNLDGIEGRPGVYGKQAKSFSFTIGRSQVSTVDASAKTMKVVRDGKQIRNIPITAGAPATTTYNGQMVISEKYAVTRMNGATVGFGGEYDIKDVPHAMRLSTSGTFVHGNYWASSGTFGSANVSHGCVGLRDIRGGGDNGTPSAWFYNSSIIGDVVVVKNSDDKQIAPDNGLNGWNMSWAEWTK</sequence>
<dbReference type="InterPro" id="IPR038063">
    <property type="entry name" value="Transpep_catalytic_dom"/>
</dbReference>
<keyword evidence="4" id="KW-0732">Signal</keyword>
<accession>A0A345HUN2</accession>
<evidence type="ECO:0000313" key="18">
    <source>
        <dbReference type="Proteomes" id="UP000253868"/>
    </source>
</evidence>
<dbReference type="InterPro" id="IPR050979">
    <property type="entry name" value="LD-transpeptidase"/>
</dbReference>
<proteinExistence type="predicted"/>
<evidence type="ECO:0000313" key="17">
    <source>
        <dbReference type="EMBL" id="AXG80406.1"/>
    </source>
</evidence>
<dbReference type="GO" id="GO:0071555">
    <property type="term" value="P:cell wall organization"/>
    <property type="evidence" value="ECO:0007669"/>
    <property type="project" value="UniProtKB-UniRule"/>
</dbReference>
<keyword evidence="6 13" id="KW-0573">Peptidoglycan synthesis</keyword>
<dbReference type="Pfam" id="PF03734">
    <property type="entry name" value="YkuD"/>
    <property type="match status" value="1"/>
</dbReference>